<gene>
    <name evidence="3" type="ORF">HAX54_003767</name>
</gene>
<keyword evidence="4" id="KW-1185">Reference proteome</keyword>
<evidence type="ECO:0008006" key="5">
    <source>
        <dbReference type="Google" id="ProtNLM"/>
    </source>
</evidence>
<keyword evidence="2" id="KW-1133">Transmembrane helix</keyword>
<accession>A0ABS8T5V0</accession>
<evidence type="ECO:0000256" key="2">
    <source>
        <dbReference type="SAM" id="Phobius"/>
    </source>
</evidence>
<feature type="region of interest" description="Disordered" evidence="1">
    <location>
        <begin position="93"/>
        <end position="116"/>
    </location>
</feature>
<evidence type="ECO:0000313" key="4">
    <source>
        <dbReference type="Proteomes" id="UP000823775"/>
    </source>
</evidence>
<proteinExistence type="predicted"/>
<dbReference type="PANTHER" id="PTHR34125:SF2">
    <property type="entry name" value="TRANSMEMBRANE PROTEIN"/>
    <property type="match status" value="1"/>
</dbReference>
<feature type="transmembrane region" description="Helical" evidence="2">
    <location>
        <begin position="40"/>
        <end position="61"/>
    </location>
</feature>
<organism evidence="3 4">
    <name type="scientific">Datura stramonium</name>
    <name type="common">Jimsonweed</name>
    <name type="synonym">Common thornapple</name>
    <dbReference type="NCBI Taxonomy" id="4076"/>
    <lineage>
        <taxon>Eukaryota</taxon>
        <taxon>Viridiplantae</taxon>
        <taxon>Streptophyta</taxon>
        <taxon>Embryophyta</taxon>
        <taxon>Tracheophyta</taxon>
        <taxon>Spermatophyta</taxon>
        <taxon>Magnoliopsida</taxon>
        <taxon>eudicotyledons</taxon>
        <taxon>Gunneridae</taxon>
        <taxon>Pentapetalae</taxon>
        <taxon>asterids</taxon>
        <taxon>lamiids</taxon>
        <taxon>Solanales</taxon>
        <taxon>Solanaceae</taxon>
        <taxon>Solanoideae</taxon>
        <taxon>Datureae</taxon>
        <taxon>Datura</taxon>
    </lineage>
</organism>
<protein>
    <recommendedName>
        <fullName evidence="5">Transmembrane protein</fullName>
    </recommendedName>
</protein>
<dbReference type="EMBL" id="JACEIK010001171">
    <property type="protein sequence ID" value="MCD7466762.1"/>
    <property type="molecule type" value="Genomic_DNA"/>
</dbReference>
<sequence length="116" mass="12781">MEIQQLLLKFKFHILIASTFSIFIFALIYLAPRFLDVVKYFWPLLLSTALFLVAVVLFGWISPPVAEVSGEKAGEGILDFVAGQPEQLQPHLHEELREHEVGGGGGGEEGESSKVA</sequence>
<evidence type="ECO:0000313" key="3">
    <source>
        <dbReference type="EMBL" id="MCD7466762.1"/>
    </source>
</evidence>
<dbReference type="PANTHER" id="PTHR34125">
    <property type="entry name" value="OS01G0762900 PROTEIN"/>
    <property type="match status" value="1"/>
</dbReference>
<reference evidence="3 4" key="1">
    <citation type="journal article" date="2021" name="BMC Genomics">
        <title>Datura genome reveals duplications of psychoactive alkaloid biosynthetic genes and high mutation rate following tissue culture.</title>
        <authorList>
            <person name="Rajewski A."/>
            <person name="Carter-House D."/>
            <person name="Stajich J."/>
            <person name="Litt A."/>
        </authorList>
    </citation>
    <scope>NUCLEOTIDE SEQUENCE [LARGE SCALE GENOMIC DNA]</scope>
    <source>
        <strain evidence="3">AR-01</strain>
    </source>
</reference>
<feature type="transmembrane region" description="Helical" evidence="2">
    <location>
        <begin position="12"/>
        <end position="34"/>
    </location>
</feature>
<dbReference type="Proteomes" id="UP000823775">
    <property type="component" value="Unassembled WGS sequence"/>
</dbReference>
<comment type="caution">
    <text evidence="3">The sequence shown here is derived from an EMBL/GenBank/DDBJ whole genome shotgun (WGS) entry which is preliminary data.</text>
</comment>
<keyword evidence="2" id="KW-0812">Transmembrane</keyword>
<evidence type="ECO:0000256" key="1">
    <source>
        <dbReference type="SAM" id="MobiDB-lite"/>
    </source>
</evidence>
<keyword evidence="2" id="KW-0472">Membrane</keyword>
<name>A0ABS8T5V0_DATST</name>